<name>A0A8S9Y6U7_APOLU</name>
<dbReference type="EMBL" id="WIXP02000001">
    <property type="protein sequence ID" value="KAF6217000.1"/>
    <property type="molecule type" value="Genomic_DNA"/>
</dbReference>
<accession>A0A8S9Y6U7</accession>
<protein>
    <submittedName>
        <fullName evidence="2">Uncharacterized protein</fullName>
    </submittedName>
</protein>
<dbReference type="AlphaFoldDB" id="A0A8S9Y6U7"/>
<feature type="region of interest" description="Disordered" evidence="1">
    <location>
        <begin position="87"/>
        <end position="148"/>
    </location>
</feature>
<gene>
    <name evidence="2" type="ORF">GE061_001352</name>
</gene>
<evidence type="ECO:0000313" key="3">
    <source>
        <dbReference type="Proteomes" id="UP000466442"/>
    </source>
</evidence>
<feature type="compositionally biased region" description="Basic and acidic residues" evidence="1">
    <location>
        <begin position="7"/>
        <end position="37"/>
    </location>
</feature>
<evidence type="ECO:0000256" key="1">
    <source>
        <dbReference type="SAM" id="MobiDB-lite"/>
    </source>
</evidence>
<organism evidence="2 3">
    <name type="scientific">Apolygus lucorum</name>
    <name type="common">Small green plant bug</name>
    <name type="synonym">Lygocoris lucorum</name>
    <dbReference type="NCBI Taxonomy" id="248454"/>
    <lineage>
        <taxon>Eukaryota</taxon>
        <taxon>Metazoa</taxon>
        <taxon>Ecdysozoa</taxon>
        <taxon>Arthropoda</taxon>
        <taxon>Hexapoda</taxon>
        <taxon>Insecta</taxon>
        <taxon>Pterygota</taxon>
        <taxon>Neoptera</taxon>
        <taxon>Paraneoptera</taxon>
        <taxon>Hemiptera</taxon>
        <taxon>Heteroptera</taxon>
        <taxon>Panheteroptera</taxon>
        <taxon>Cimicomorpha</taxon>
        <taxon>Miridae</taxon>
        <taxon>Mirini</taxon>
        <taxon>Apolygus</taxon>
    </lineage>
</organism>
<evidence type="ECO:0000313" key="2">
    <source>
        <dbReference type="EMBL" id="KAF6217000.1"/>
    </source>
</evidence>
<proteinExistence type="predicted"/>
<feature type="region of interest" description="Disordered" evidence="1">
    <location>
        <begin position="1"/>
        <end position="37"/>
    </location>
</feature>
<feature type="compositionally biased region" description="Pro residues" evidence="1">
    <location>
        <begin position="96"/>
        <end position="107"/>
    </location>
</feature>
<dbReference type="Proteomes" id="UP000466442">
    <property type="component" value="Linkage Group LG1"/>
</dbReference>
<keyword evidence="3" id="KW-1185">Reference proteome</keyword>
<comment type="caution">
    <text evidence="2">The sequence shown here is derived from an EMBL/GenBank/DDBJ whole genome shotgun (WGS) entry which is preliminary data.</text>
</comment>
<sequence>MPRGRKKSDVSREEKLLKEREAERQRRALRKNDPELREEDRIKEYLRYIQRKNDGRIKLLKDLNERDRRGKRKKLKENLAAFRLRQKVLDQALRNTPPPSPPQPTPARPNSSDGGSSRREAGRIRIKRNRSKIYREYERLKKHNKSLQ</sequence>
<reference evidence="2" key="1">
    <citation type="journal article" date="2021" name="Mol. Ecol. Resour.">
        <title>Apolygus lucorum genome provides insights into omnivorousness and mesophyll feeding.</title>
        <authorList>
            <person name="Liu Y."/>
            <person name="Liu H."/>
            <person name="Wang H."/>
            <person name="Huang T."/>
            <person name="Liu B."/>
            <person name="Yang B."/>
            <person name="Yin L."/>
            <person name="Li B."/>
            <person name="Zhang Y."/>
            <person name="Zhang S."/>
            <person name="Jiang F."/>
            <person name="Zhang X."/>
            <person name="Ren Y."/>
            <person name="Wang B."/>
            <person name="Wang S."/>
            <person name="Lu Y."/>
            <person name="Wu K."/>
            <person name="Fan W."/>
            <person name="Wang G."/>
        </authorList>
    </citation>
    <scope>NUCLEOTIDE SEQUENCE</scope>
    <source>
        <strain evidence="2">12Hb</strain>
    </source>
</reference>